<dbReference type="RefSeq" id="WP_203997611.1">
    <property type="nucleotide sequence ID" value="NZ_BOPG01000033.1"/>
</dbReference>
<dbReference type="InterPro" id="IPR013126">
    <property type="entry name" value="Hsp_70_fam"/>
</dbReference>
<dbReference type="PRINTS" id="PR00301">
    <property type="entry name" value="HEATSHOCK70"/>
</dbReference>
<evidence type="ECO:0000313" key="8">
    <source>
        <dbReference type="Proteomes" id="UP000612585"/>
    </source>
</evidence>
<evidence type="ECO:0000256" key="4">
    <source>
        <dbReference type="ARBA" id="ARBA00022840"/>
    </source>
</evidence>
<sequence length="818" mass="88535">MSTIDYGIDLGTTNSAIAVLRGVDTEVVKNNDDRDTTPSAVWIDRRDRLYVGRVARERAEVDPANTSLEFKLRMGTADTMTRFAASGRELSAEQLSAEVLKSLRGDVQQRHGVDLTAAVITVPAAFDLSACEATGRAGTLAGFAGTPLLQEPTAAAFAYGFQRENDARWLVYDLGGGTFDAAVVQIRDGEFTVLTHRGDNYLGGKLIDWQIVETLLLPELRREFGLDDVRRGNPRWAAVVGQLKLAAEAAKIRLSRVDVAEIFVEIDLGTGQREEFSYDLRRADVERLTEPYVVRSVNLCRKALAEANLTPGDIGKVLLVGGPTLSPYVRERLKDGLDIEVDHSQDPLTVVARGAAIFAGTQRRPSAAGPVGPGTLTVALEYSPIGPDTDPLIVGRLSGAGEGYRVEVVNPDAQPAWRSGQVPVGADGIFSLQVVAERGRRNTYRIEVVAADGTAVPVSPDSFDYTVGAVETSPLLTNSIGVGLDGNTTEWVLNRGTPLPAHGRVRLRTTVEVRRATGGGMIRIPLLEGEHPRANRNRRVGILELVAHQLPSDVPEGSEVQVRIDIDPSRLITARAYVPLLDEEFEEVVALRSETVETVAELRAAVDGELQRLAQVRERQQKTSSPVAEIALFRIDSENLEADLAGLLAAAEGDPDAAATCGRRLLDLRAAIDEVEDALEWPEQARDAEGLADEATRLAARVGDEHDQRRIDEAVAGSKSAIEAGDARLLTMYTEEIRQLAVAILDRSGQLDVLIFHDLESRRADFVDQALGTSLLSDGRMAIATGNRQALHNINVRLRGLLPVPPPPPDPFSTVRTG</sequence>
<protein>
    <recommendedName>
        <fullName evidence="9">Molecular chaperone DnaK</fullName>
    </recommendedName>
</protein>
<dbReference type="Gene3D" id="2.60.34.10">
    <property type="entry name" value="Substrate Binding Domain Of DNAk, Chain A, domain 1"/>
    <property type="match status" value="1"/>
</dbReference>
<dbReference type="InterPro" id="IPR029047">
    <property type="entry name" value="HSP70_peptide-bd_sf"/>
</dbReference>
<dbReference type="SUPFAM" id="SSF53067">
    <property type="entry name" value="Actin-like ATPase domain"/>
    <property type="match status" value="2"/>
</dbReference>
<keyword evidence="5" id="KW-0346">Stress response</keyword>
<comment type="similarity">
    <text evidence="1">Belongs to the heat shock protein 70 family.</text>
</comment>
<dbReference type="PANTHER" id="PTHR19375">
    <property type="entry name" value="HEAT SHOCK PROTEIN 70KDA"/>
    <property type="match status" value="1"/>
</dbReference>
<evidence type="ECO:0000256" key="3">
    <source>
        <dbReference type="ARBA" id="ARBA00022741"/>
    </source>
</evidence>
<evidence type="ECO:0008006" key="9">
    <source>
        <dbReference type="Google" id="ProtNLM"/>
    </source>
</evidence>
<dbReference type="GO" id="GO:0140662">
    <property type="term" value="F:ATP-dependent protein folding chaperone"/>
    <property type="evidence" value="ECO:0007669"/>
    <property type="project" value="InterPro"/>
</dbReference>
<dbReference type="GO" id="GO:0005524">
    <property type="term" value="F:ATP binding"/>
    <property type="evidence" value="ECO:0007669"/>
    <property type="project" value="UniProtKB-KW"/>
</dbReference>
<keyword evidence="4" id="KW-0067">ATP-binding</keyword>
<gene>
    <name evidence="7" type="ORF">Vau01_053560</name>
</gene>
<keyword evidence="8" id="KW-1185">Reference proteome</keyword>
<dbReference type="PROSITE" id="PS00297">
    <property type="entry name" value="HSP70_1"/>
    <property type="match status" value="1"/>
</dbReference>
<dbReference type="SUPFAM" id="SSF100920">
    <property type="entry name" value="Heat shock protein 70kD (HSP70), peptide-binding domain"/>
    <property type="match status" value="1"/>
</dbReference>
<evidence type="ECO:0000256" key="2">
    <source>
        <dbReference type="ARBA" id="ARBA00022553"/>
    </source>
</evidence>
<evidence type="ECO:0000256" key="6">
    <source>
        <dbReference type="ARBA" id="ARBA00023186"/>
    </source>
</evidence>
<evidence type="ECO:0000313" key="7">
    <source>
        <dbReference type="EMBL" id="GIJ57840.1"/>
    </source>
</evidence>
<evidence type="ECO:0000256" key="1">
    <source>
        <dbReference type="ARBA" id="ARBA00007381"/>
    </source>
</evidence>
<comment type="caution">
    <text evidence="7">The sequence shown here is derived from an EMBL/GenBank/DDBJ whole genome shotgun (WGS) entry which is preliminary data.</text>
</comment>
<dbReference type="Proteomes" id="UP000612585">
    <property type="component" value="Unassembled WGS sequence"/>
</dbReference>
<name>A0A8J3Z9Q3_9ACTN</name>
<keyword evidence="3" id="KW-0547">Nucleotide-binding</keyword>
<keyword evidence="2" id="KW-0597">Phosphoprotein</keyword>
<proteinExistence type="inferred from homology"/>
<accession>A0A8J3Z9Q3</accession>
<dbReference type="InterPro" id="IPR043129">
    <property type="entry name" value="ATPase_NBD"/>
</dbReference>
<dbReference type="Pfam" id="PF00012">
    <property type="entry name" value="HSP70"/>
    <property type="match status" value="1"/>
</dbReference>
<dbReference type="Gene3D" id="3.30.420.40">
    <property type="match status" value="2"/>
</dbReference>
<dbReference type="Gene3D" id="3.90.640.10">
    <property type="entry name" value="Actin, Chain A, domain 4"/>
    <property type="match status" value="1"/>
</dbReference>
<evidence type="ECO:0000256" key="5">
    <source>
        <dbReference type="ARBA" id="ARBA00023016"/>
    </source>
</evidence>
<dbReference type="EMBL" id="BOPG01000033">
    <property type="protein sequence ID" value="GIJ57840.1"/>
    <property type="molecule type" value="Genomic_DNA"/>
</dbReference>
<dbReference type="AlphaFoldDB" id="A0A8J3Z9Q3"/>
<keyword evidence="6" id="KW-0143">Chaperone</keyword>
<dbReference type="InterPro" id="IPR018181">
    <property type="entry name" value="Heat_shock_70_CS"/>
</dbReference>
<reference evidence="7" key="1">
    <citation type="submission" date="2021-01" db="EMBL/GenBank/DDBJ databases">
        <title>Whole genome shotgun sequence of Virgisporangium aurantiacum NBRC 16421.</title>
        <authorList>
            <person name="Komaki H."/>
            <person name="Tamura T."/>
        </authorList>
    </citation>
    <scope>NUCLEOTIDE SEQUENCE</scope>
    <source>
        <strain evidence="7">NBRC 16421</strain>
    </source>
</reference>
<organism evidence="7 8">
    <name type="scientific">Virgisporangium aurantiacum</name>
    <dbReference type="NCBI Taxonomy" id="175570"/>
    <lineage>
        <taxon>Bacteria</taxon>
        <taxon>Bacillati</taxon>
        <taxon>Actinomycetota</taxon>
        <taxon>Actinomycetes</taxon>
        <taxon>Micromonosporales</taxon>
        <taxon>Micromonosporaceae</taxon>
        <taxon>Virgisporangium</taxon>
    </lineage>
</organism>
<dbReference type="CDD" id="cd24029">
    <property type="entry name" value="ASKHA_NBD_HSP70_DnaK_HscA_HscC"/>
    <property type="match status" value="1"/>
</dbReference>